<evidence type="ECO:0000256" key="1">
    <source>
        <dbReference type="SAM" id="MobiDB-lite"/>
    </source>
</evidence>
<proteinExistence type="predicted"/>
<sequence>MTFSIDPEREPGDPQHALAGRARRRTVLGRSTE</sequence>
<feature type="region of interest" description="Disordered" evidence="1">
    <location>
        <begin position="1"/>
        <end position="33"/>
    </location>
</feature>
<feature type="compositionally biased region" description="Basic and acidic residues" evidence="1">
    <location>
        <begin position="1"/>
        <end position="13"/>
    </location>
</feature>
<dbReference type="EMBL" id="JAGGLQ010000002">
    <property type="protein sequence ID" value="MBP2035284.1"/>
    <property type="molecule type" value="Genomic_DNA"/>
</dbReference>
<gene>
    <name evidence="2" type="ORF">J2Z77_001071</name>
</gene>
<protein>
    <submittedName>
        <fullName evidence="2">Uncharacterized protein</fullName>
    </submittedName>
</protein>
<evidence type="ECO:0000313" key="2">
    <source>
        <dbReference type="EMBL" id="MBP2035284.1"/>
    </source>
</evidence>
<keyword evidence="3" id="KW-1185">Reference proteome</keyword>
<organism evidence="2 3">
    <name type="scientific">Streptomyces avidinii</name>
    <dbReference type="NCBI Taxonomy" id="1895"/>
    <lineage>
        <taxon>Bacteria</taxon>
        <taxon>Bacillati</taxon>
        <taxon>Actinomycetota</taxon>
        <taxon>Actinomycetes</taxon>
        <taxon>Kitasatosporales</taxon>
        <taxon>Streptomycetaceae</taxon>
        <taxon>Streptomyces</taxon>
    </lineage>
</organism>
<name>A0ABS4KZ24_STRAV</name>
<reference evidence="2 3" key="1">
    <citation type="submission" date="2021-03" db="EMBL/GenBank/DDBJ databases">
        <title>Genomic Encyclopedia of Type Strains, Phase IV (KMG-IV): sequencing the most valuable type-strain genomes for metagenomic binning, comparative biology and taxonomic classification.</title>
        <authorList>
            <person name="Goeker M."/>
        </authorList>
    </citation>
    <scope>NUCLEOTIDE SEQUENCE [LARGE SCALE GENOMIC DNA]</scope>
    <source>
        <strain evidence="2 3">DSM 40526</strain>
    </source>
</reference>
<dbReference type="Proteomes" id="UP001519310">
    <property type="component" value="Unassembled WGS sequence"/>
</dbReference>
<evidence type="ECO:0000313" key="3">
    <source>
        <dbReference type="Proteomes" id="UP001519310"/>
    </source>
</evidence>
<accession>A0ABS4KZ24</accession>
<comment type="caution">
    <text evidence="2">The sequence shown here is derived from an EMBL/GenBank/DDBJ whole genome shotgun (WGS) entry which is preliminary data.</text>
</comment>